<evidence type="ECO:0000313" key="20">
    <source>
        <dbReference type="EMBL" id="OCX18439.1"/>
    </source>
</evidence>
<organism evidence="20 21">
    <name type="scientific">Pseudomonas graminis</name>
    <dbReference type="NCBI Taxonomy" id="158627"/>
    <lineage>
        <taxon>Bacteria</taxon>
        <taxon>Pseudomonadati</taxon>
        <taxon>Pseudomonadota</taxon>
        <taxon>Gammaproteobacteria</taxon>
        <taxon>Pseudomonadales</taxon>
        <taxon>Pseudomonadaceae</taxon>
        <taxon>Pseudomonas</taxon>
    </lineage>
</organism>
<dbReference type="PANTHER" id="PTHR46382">
    <property type="entry name" value="PHOSPHATIDATE CYTIDYLYLTRANSFERASE"/>
    <property type="match status" value="1"/>
</dbReference>
<dbReference type="Proteomes" id="UP000095143">
    <property type="component" value="Unassembled WGS sequence"/>
</dbReference>
<evidence type="ECO:0000256" key="14">
    <source>
        <dbReference type="ARBA" id="ARBA00023098"/>
    </source>
</evidence>
<keyword evidence="10 18" id="KW-0808">Transferase</keyword>
<keyword evidence="8" id="KW-1003">Cell membrane</keyword>
<keyword evidence="16" id="KW-0594">Phospholipid biosynthesis</keyword>
<comment type="similarity">
    <text evidence="5 18">Belongs to the CDS family.</text>
</comment>
<keyword evidence="9" id="KW-0444">Lipid biosynthesis</keyword>
<evidence type="ECO:0000256" key="17">
    <source>
        <dbReference type="ARBA" id="ARBA00023264"/>
    </source>
</evidence>
<dbReference type="PROSITE" id="PS01315">
    <property type="entry name" value="CDS"/>
    <property type="match status" value="1"/>
</dbReference>
<evidence type="ECO:0000256" key="8">
    <source>
        <dbReference type="ARBA" id="ARBA00022475"/>
    </source>
</evidence>
<dbReference type="EC" id="2.7.7.41" evidence="6 18"/>
<evidence type="ECO:0000256" key="5">
    <source>
        <dbReference type="ARBA" id="ARBA00010185"/>
    </source>
</evidence>
<evidence type="ECO:0000256" key="13">
    <source>
        <dbReference type="ARBA" id="ARBA00022989"/>
    </source>
</evidence>
<evidence type="ECO:0000256" key="1">
    <source>
        <dbReference type="ARBA" id="ARBA00001698"/>
    </source>
</evidence>
<comment type="catalytic activity">
    <reaction evidence="1 18">
        <text>a 1,2-diacyl-sn-glycero-3-phosphate + CTP + H(+) = a CDP-1,2-diacyl-sn-glycerol + diphosphate</text>
        <dbReference type="Rhea" id="RHEA:16229"/>
        <dbReference type="ChEBI" id="CHEBI:15378"/>
        <dbReference type="ChEBI" id="CHEBI:33019"/>
        <dbReference type="ChEBI" id="CHEBI:37563"/>
        <dbReference type="ChEBI" id="CHEBI:58332"/>
        <dbReference type="ChEBI" id="CHEBI:58608"/>
        <dbReference type="EC" id="2.7.7.41"/>
    </reaction>
</comment>
<evidence type="ECO:0000256" key="7">
    <source>
        <dbReference type="ARBA" id="ARBA00019373"/>
    </source>
</evidence>
<feature type="transmembrane region" description="Helical" evidence="19">
    <location>
        <begin position="78"/>
        <end position="95"/>
    </location>
</feature>
<dbReference type="GO" id="GO:0004605">
    <property type="term" value="F:phosphatidate cytidylyltransferase activity"/>
    <property type="evidence" value="ECO:0007669"/>
    <property type="project" value="UniProtKB-EC"/>
</dbReference>
<keyword evidence="11 18" id="KW-0812">Transmembrane</keyword>
<keyword evidence="15 19" id="KW-0472">Membrane</keyword>
<dbReference type="EMBL" id="MDEN01000064">
    <property type="protein sequence ID" value="OCX18439.1"/>
    <property type="molecule type" value="Genomic_DNA"/>
</dbReference>
<evidence type="ECO:0000256" key="12">
    <source>
        <dbReference type="ARBA" id="ARBA00022695"/>
    </source>
</evidence>
<dbReference type="STRING" id="158627.BW687_16415"/>
<dbReference type="PANTHER" id="PTHR46382:SF1">
    <property type="entry name" value="PHOSPHATIDATE CYTIDYLYLTRANSFERASE"/>
    <property type="match status" value="1"/>
</dbReference>
<dbReference type="InterPro" id="IPR000374">
    <property type="entry name" value="PC_trans"/>
</dbReference>
<evidence type="ECO:0000313" key="21">
    <source>
        <dbReference type="Proteomes" id="UP000095143"/>
    </source>
</evidence>
<evidence type="ECO:0000256" key="2">
    <source>
        <dbReference type="ARBA" id="ARBA00004651"/>
    </source>
</evidence>
<reference evidence="20 21" key="1">
    <citation type="submission" date="2016-08" db="EMBL/GenBank/DDBJ databases">
        <title>Whole genome sequence of Pseudomonas graminis strain UASWS1507, a potential biological control agent for agriculture.</title>
        <authorList>
            <person name="Crovadore J."/>
            <person name="Calmin G."/>
            <person name="Chablais R."/>
            <person name="Cochard B."/>
            <person name="Lefort F."/>
        </authorList>
    </citation>
    <scope>NUCLEOTIDE SEQUENCE [LARGE SCALE GENOMIC DNA]</scope>
    <source>
        <strain evidence="20 21">UASWS1507</strain>
    </source>
</reference>
<feature type="transmembrane region" description="Helical" evidence="19">
    <location>
        <begin position="56"/>
        <end position="72"/>
    </location>
</feature>
<dbReference type="OrthoDB" id="9799199at2"/>
<dbReference type="UniPathway" id="UPA00557">
    <property type="reaction ID" value="UER00614"/>
</dbReference>
<gene>
    <name evidence="20" type="ORF">BBI10_15610</name>
</gene>
<evidence type="ECO:0000256" key="15">
    <source>
        <dbReference type="ARBA" id="ARBA00023136"/>
    </source>
</evidence>
<comment type="pathway">
    <text evidence="3 18">Phospholipid metabolism; CDP-diacylglycerol biosynthesis; CDP-diacylglycerol from sn-glycerol 3-phosphate: step 3/3.</text>
</comment>
<sequence>MLKQRIITALILAPLALCGFFLLEGGSFALFIGAVVVLGAWEWARLSGFEAQSSRVLYAVVVAALLFLLYLLPDLAPWLLVAALIWWLVATWLVLTYPESSEHWSSAICKLLIGLLILLPAWQGLVLIKQMPLGNWLILSVMILVWGADIGAYFSGKAFGKRKLAPKVSPGKSWEGLYGGLAACLLITAAVGVYRGWSLGEIIFALVCAAIVVLISVVGDLTESMFKRKSGLKDSSNLLPGHGGVLDRIDSLTAAIPVFALLLWAAQDWGVM</sequence>
<evidence type="ECO:0000256" key="9">
    <source>
        <dbReference type="ARBA" id="ARBA00022516"/>
    </source>
</evidence>
<comment type="pathway">
    <text evidence="4">Lipid metabolism.</text>
</comment>
<dbReference type="RefSeq" id="WP_065989843.1">
    <property type="nucleotide sequence ID" value="NZ_MDEN01000064.1"/>
</dbReference>
<keyword evidence="14" id="KW-0443">Lipid metabolism</keyword>
<proteinExistence type="inferred from homology"/>
<evidence type="ECO:0000256" key="16">
    <source>
        <dbReference type="ARBA" id="ARBA00023209"/>
    </source>
</evidence>
<feature type="transmembrane region" description="Helical" evidence="19">
    <location>
        <begin position="107"/>
        <end position="128"/>
    </location>
</feature>
<feature type="transmembrane region" description="Helical" evidence="19">
    <location>
        <begin position="202"/>
        <end position="221"/>
    </location>
</feature>
<evidence type="ECO:0000256" key="4">
    <source>
        <dbReference type="ARBA" id="ARBA00005189"/>
    </source>
</evidence>
<keyword evidence="13 19" id="KW-1133">Transmembrane helix</keyword>
<keyword evidence="12 18" id="KW-0548">Nucleotidyltransferase</keyword>
<feature type="transmembrane region" description="Helical" evidence="19">
    <location>
        <begin position="176"/>
        <end position="196"/>
    </location>
</feature>
<protein>
    <recommendedName>
        <fullName evidence="7 18">Phosphatidate cytidylyltransferase</fullName>
        <ecNumber evidence="6 18">2.7.7.41</ecNumber>
    </recommendedName>
</protein>
<evidence type="ECO:0000256" key="3">
    <source>
        <dbReference type="ARBA" id="ARBA00005119"/>
    </source>
</evidence>
<dbReference type="AlphaFoldDB" id="A0A1C2DUJ4"/>
<dbReference type="Pfam" id="PF01148">
    <property type="entry name" value="CTP_transf_1"/>
    <property type="match status" value="1"/>
</dbReference>
<evidence type="ECO:0000256" key="18">
    <source>
        <dbReference type="RuleBase" id="RU003938"/>
    </source>
</evidence>
<dbReference type="GO" id="GO:0005886">
    <property type="term" value="C:plasma membrane"/>
    <property type="evidence" value="ECO:0007669"/>
    <property type="project" value="UniProtKB-SubCell"/>
</dbReference>
<feature type="transmembrane region" description="Helical" evidence="19">
    <location>
        <begin position="134"/>
        <end position="155"/>
    </location>
</feature>
<feature type="transmembrane region" description="Helical" evidence="19">
    <location>
        <begin position="28"/>
        <end position="44"/>
    </location>
</feature>
<evidence type="ECO:0000256" key="10">
    <source>
        <dbReference type="ARBA" id="ARBA00022679"/>
    </source>
</evidence>
<evidence type="ECO:0000256" key="6">
    <source>
        <dbReference type="ARBA" id="ARBA00012487"/>
    </source>
</evidence>
<comment type="subcellular location">
    <subcellularLocation>
        <location evidence="2">Cell membrane</location>
        <topology evidence="2">Multi-pass membrane protein</topology>
    </subcellularLocation>
</comment>
<name>A0A1C2DUJ4_9PSED</name>
<evidence type="ECO:0000256" key="11">
    <source>
        <dbReference type="ARBA" id="ARBA00022692"/>
    </source>
</evidence>
<evidence type="ECO:0000256" key="19">
    <source>
        <dbReference type="SAM" id="Phobius"/>
    </source>
</evidence>
<keyword evidence="17" id="KW-1208">Phospholipid metabolism</keyword>
<accession>A0A1C2DUJ4</accession>
<comment type="caution">
    <text evidence="20">The sequence shown here is derived from an EMBL/GenBank/DDBJ whole genome shotgun (WGS) entry which is preliminary data.</text>
</comment>
<dbReference type="GO" id="GO:0016024">
    <property type="term" value="P:CDP-diacylglycerol biosynthetic process"/>
    <property type="evidence" value="ECO:0007669"/>
    <property type="project" value="UniProtKB-UniPathway"/>
</dbReference>